<dbReference type="InterPro" id="IPR014730">
    <property type="entry name" value="ETF_a/b_N"/>
</dbReference>
<organism evidence="7 8">
    <name type="scientific">Saccharopolyspora elongata</name>
    <dbReference type="NCBI Taxonomy" id="2530387"/>
    <lineage>
        <taxon>Bacteria</taxon>
        <taxon>Bacillati</taxon>
        <taxon>Actinomycetota</taxon>
        <taxon>Actinomycetes</taxon>
        <taxon>Pseudonocardiales</taxon>
        <taxon>Pseudonocardiaceae</taxon>
        <taxon>Saccharopolyspora</taxon>
    </lineage>
</organism>
<feature type="domain" description="Electron transfer flavoprotein alpha/beta-subunit N-terminal" evidence="6">
    <location>
        <begin position="33"/>
        <end position="225"/>
    </location>
</feature>
<dbReference type="Pfam" id="PF01012">
    <property type="entry name" value="ETF"/>
    <property type="match status" value="1"/>
</dbReference>
<dbReference type="PANTHER" id="PTHR21294">
    <property type="entry name" value="ELECTRON TRANSFER FLAVOPROTEIN BETA-SUBUNIT"/>
    <property type="match status" value="1"/>
</dbReference>
<gene>
    <name evidence="7" type="ORF">E1288_37530</name>
</gene>
<dbReference type="GO" id="GO:0009055">
    <property type="term" value="F:electron transfer activity"/>
    <property type="evidence" value="ECO:0007669"/>
    <property type="project" value="InterPro"/>
</dbReference>
<reference evidence="7 8" key="1">
    <citation type="submission" date="2019-03" db="EMBL/GenBank/DDBJ databases">
        <title>Draft genome sequences of novel Actinobacteria.</title>
        <authorList>
            <person name="Sahin N."/>
            <person name="Ay H."/>
            <person name="Saygin H."/>
        </authorList>
    </citation>
    <scope>NUCLEOTIDE SEQUENCE [LARGE SCALE GENOMIC DNA]</scope>
    <source>
        <strain evidence="7 8">7K502</strain>
    </source>
</reference>
<dbReference type="PANTHER" id="PTHR21294:SF17">
    <property type="entry name" value="PROTEIN FIXA"/>
    <property type="match status" value="1"/>
</dbReference>
<dbReference type="SMART" id="SM00893">
    <property type="entry name" value="ETF"/>
    <property type="match status" value="1"/>
</dbReference>
<evidence type="ECO:0000313" key="7">
    <source>
        <dbReference type="EMBL" id="TDD39178.1"/>
    </source>
</evidence>
<keyword evidence="8" id="KW-1185">Reference proteome</keyword>
<dbReference type="SUPFAM" id="SSF52402">
    <property type="entry name" value="Adenine nucleotide alpha hydrolases-like"/>
    <property type="match status" value="1"/>
</dbReference>
<evidence type="ECO:0000256" key="3">
    <source>
        <dbReference type="ARBA" id="ARBA00025649"/>
    </source>
</evidence>
<proteinExistence type="predicted"/>
<comment type="cofactor">
    <cofactor evidence="1">
        <name>FAD</name>
        <dbReference type="ChEBI" id="CHEBI:57692"/>
    </cofactor>
</comment>
<evidence type="ECO:0000256" key="2">
    <source>
        <dbReference type="ARBA" id="ARBA00011355"/>
    </source>
</evidence>
<dbReference type="OrthoDB" id="3213070at2"/>
<evidence type="ECO:0000256" key="1">
    <source>
        <dbReference type="ARBA" id="ARBA00001974"/>
    </source>
</evidence>
<evidence type="ECO:0000313" key="8">
    <source>
        <dbReference type="Proteomes" id="UP000294947"/>
    </source>
</evidence>
<dbReference type="Proteomes" id="UP000294947">
    <property type="component" value="Unassembled WGS sequence"/>
</dbReference>
<feature type="region of interest" description="Disordered" evidence="5">
    <location>
        <begin position="224"/>
        <end position="249"/>
    </location>
</feature>
<dbReference type="InterPro" id="IPR012255">
    <property type="entry name" value="ETF_b"/>
</dbReference>
<dbReference type="AlphaFoldDB" id="A0A4R4Y443"/>
<dbReference type="EMBL" id="SMKW01000079">
    <property type="protein sequence ID" value="TDD39178.1"/>
    <property type="molecule type" value="Genomic_DNA"/>
</dbReference>
<sequence length="299" mass="30819">MDMVGSGGPVIVAALKWSWLRASVDPLTGSVQVGVHDTGVSAADEAALEHALRLAGRWSGRVVAVTCGPPEADAALRAALAAGAAEALRVDAAAPDASALVGNGRQVARSLAAAVRRRYGVPALTLCGDRSVDRGTGTVPGFLAAEFGAAQALGVVRLEPGEVGDLLVHRRLDHGRREVLQVNCPAVVSVEAAGVRLRRASLPAVLSSRSGEIAVVKESSAATASPRVLAQGPRRPRTHAIEPPAGNRPQERLVELTGAFQASTSARVVGPLPASEAVDELLGYLRERGYLSESDGSRP</sequence>
<evidence type="ECO:0000256" key="4">
    <source>
        <dbReference type="ARBA" id="ARBA00042002"/>
    </source>
</evidence>
<evidence type="ECO:0000259" key="6">
    <source>
        <dbReference type="SMART" id="SM00893"/>
    </source>
</evidence>
<comment type="function">
    <text evidence="3">The electron transfer flavoprotein serves as a specific electron acceptor for other dehydrogenases. It transfers the electrons to the main respiratory chain via ETF-ubiquinone oxidoreductase (ETF dehydrogenase).</text>
</comment>
<accession>A0A4R4Y443</accession>
<name>A0A4R4Y443_9PSEU</name>
<comment type="caution">
    <text evidence="7">The sequence shown here is derived from an EMBL/GenBank/DDBJ whole genome shotgun (WGS) entry which is preliminary data.</text>
</comment>
<evidence type="ECO:0000256" key="5">
    <source>
        <dbReference type="SAM" id="MobiDB-lite"/>
    </source>
</evidence>
<dbReference type="InterPro" id="IPR014729">
    <property type="entry name" value="Rossmann-like_a/b/a_fold"/>
</dbReference>
<dbReference type="InterPro" id="IPR030982">
    <property type="entry name" value="Mft_EtfB"/>
</dbReference>
<dbReference type="NCBIfam" id="TIGR04503">
    <property type="entry name" value="mft_etfB"/>
    <property type="match status" value="1"/>
</dbReference>
<dbReference type="RefSeq" id="WP_132493444.1">
    <property type="nucleotide sequence ID" value="NZ_SMKW01000079.1"/>
</dbReference>
<comment type="subunit">
    <text evidence="2">Heterodimer of an alpha and a beta subunit.</text>
</comment>
<protein>
    <recommendedName>
        <fullName evidence="4">Electron transfer flavoprotein small subunit</fullName>
    </recommendedName>
</protein>
<dbReference type="Gene3D" id="3.40.50.620">
    <property type="entry name" value="HUPs"/>
    <property type="match status" value="1"/>
</dbReference>